<reference evidence="8 9" key="1">
    <citation type="submission" date="2018-09" db="EMBL/GenBank/DDBJ databases">
        <title>Sphingomonas peninsula sp. nov., isolated from fildes peninsula, Antarctic soil.</title>
        <authorList>
            <person name="Yingchao G."/>
        </authorList>
    </citation>
    <scope>NUCLEOTIDE SEQUENCE [LARGE SCALE GENOMIC DNA]</scope>
    <source>
        <strain evidence="8 9">YZ-8</strain>
        <plasmid evidence="8 9">unnamed2</plasmid>
    </source>
</reference>
<feature type="transmembrane region" description="Helical" evidence="7">
    <location>
        <begin position="12"/>
        <end position="32"/>
    </location>
</feature>
<evidence type="ECO:0000256" key="1">
    <source>
        <dbReference type="ARBA" id="ARBA00004651"/>
    </source>
</evidence>
<proteinExistence type="inferred from homology"/>
<keyword evidence="8" id="KW-0614">Plasmid</keyword>
<dbReference type="RefSeq" id="WP_121150287.1">
    <property type="nucleotide sequence ID" value="NZ_CP032827.1"/>
</dbReference>
<evidence type="ECO:0000256" key="6">
    <source>
        <dbReference type="ARBA" id="ARBA00023136"/>
    </source>
</evidence>
<comment type="subcellular location">
    <subcellularLocation>
        <location evidence="1 7">Cell membrane</location>
        <topology evidence="1 7">Multi-pass membrane protein</topology>
    </subcellularLocation>
</comment>
<dbReference type="AlphaFoldDB" id="A0A494THC7"/>
<dbReference type="PANTHER" id="PTHR33508">
    <property type="entry name" value="UPF0056 MEMBRANE PROTEIN YHCE"/>
    <property type="match status" value="1"/>
</dbReference>
<dbReference type="Pfam" id="PF01914">
    <property type="entry name" value="MarC"/>
    <property type="match status" value="1"/>
</dbReference>
<feature type="transmembrane region" description="Helical" evidence="7">
    <location>
        <begin position="131"/>
        <end position="154"/>
    </location>
</feature>
<keyword evidence="5 7" id="KW-1133">Transmembrane helix</keyword>
<accession>A0A494THC7</accession>
<dbReference type="GO" id="GO:0005886">
    <property type="term" value="C:plasma membrane"/>
    <property type="evidence" value="ECO:0007669"/>
    <property type="project" value="UniProtKB-SubCell"/>
</dbReference>
<feature type="transmembrane region" description="Helical" evidence="7">
    <location>
        <begin position="69"/>
        <end position="90"/>
    </location>
</feature>
<evidence type="ECO:0000313" key="9">
    <source>
        <dbReference type="Proteomes" id="UP000276254"/>
    </source>
</evidence>
<dbReference type="Proteomes" id="UP000276254">
    <property type="component" value="Plasmid unnamed2"/>
</dbReference>
<organism evidence="8 9">
    <name type="scientific">Sphingomonas paeninsulae</name>
    <dbReference type="NCBI Taxonomy" id="2319844"/>
    <lineage>
        <taxon>Bacteria</taxon>
        <taxon>Pseudomonadati</taxon>
        <taxon>Pseudomonadota</taxon>
        <taxon>Alphaproteobacteria</taxon>
        <taxon>Sphingomonadales</taxon>
        <taxon>Sphingomonadaceae</taxon>
        <taxon>Sphingomonas</taxon>
    </lineage>
</organism>
<feature type="transmembrane region" description="Helical" evidence="7">
    <location>
        <begin position="44"/>
        <end position="63"/>
    </location>
</feature>
<dbReference type="InterPro" id="IPR002771">
    <property type="entry name" value="Multi_antbiot-R_MarC"/>
</dbReference>
<dbReference type="EMBL" id="CP032827">
    <property type="protein sequence ID" value="AYJ84585.1"/>
    <property type="molecule type" value="Genomic_DNA"/>
</dbReference>
<evidence type="ECO:0000256" key="4">
    <source>
        <dbReference type="ARBA" id="ARBA00022692"/>
    </source>
</evidence>
<keyword evidence="4 7" id="KW-0812">Transmembrane</keyword>
<dbReference type="PANTHER" id="PTHR33508:SF1">
    <property type="entry name" value="UPF0056 MEMBRANE PROTEIN YHCE"/>
    <property type="match status" value="1"/>
</dbReference>
<keyword evidence="6 7" id="KW-0472">Membrane</keyword>
<geneLocation type="plasmid" evidence="8">
    <name>unnamed2</name>
</geneLocation>
<evidence type="ECO:0000256" key="3">
    <source>
        <dbReference type="ARBA" id="ARBA00022475"/>
    </source>
</evidence>
<name>A0A494THC7_SPHPE</name>
<comment type="similarity">
    <text evidence="2 7">Belongs to the UPF0056 (MarC) family.</text>
</comment>
<protein>
    <recommendedName>
        <fullName evidence="7">UPF0056 membrane protein</fullName>
    </recommendedName>
</protein>
<feature type="transmembrane region" description="Helical" evidence="7">
    <location>
        <begin position="201"/>
        <end position="221"/>
    </location>
</feature>
<evidence type="ECO:0000313" key="8">
    <source>
        <dbReference type="EMBL" id="AYJ84585.1"/>
    </source>
</evidence>
<evidence type="ECO:0000256" key="7">
    <source>
        <dbReference type="RuleBase" id="RU362048"/>
    </source>
</evidence>
<sequence>MSAIDTTALVRMIIGLFAITAPIAVLPLFVAATASQTPGDQRRTALIAAATYVVAGMLALFVGNAALGVFGVSVAALRVAGMAVIGVIGWQMLNAPTPTEATPVRSHHHRASNTHVPVATDRTVAPSPTSVGILPLGFPIYAGPGVLSVIIAWGSGNRPVYLAAMVAILANASIIVALNFLAAPITRVIGEKALLITEKVFGLLVVAIAVGGMASALVVLFPGLGAAGSAR</sequence>
<gene>
    <name evidence="8" type="ORF">D3Y57_00235</name>
</gene>
<dbReference type="OrthoDB" id="21094at2"/>
<keyword evidence="9" id="KW-1185">Reference proteome</keyword>
<dbReference type="KEGG" id="spha:D3Y57_00235"/>
<keyword evidence="3" id="KW-1003">Cell membrane</keyword>
<feature type="transmembrane region" description="Helical" evidence="7">
    <location>
        <begin position="160"/>
        <end position="181"/>
    </location>
</feature>
<evidence type="ECO:0000256" key="5">
    <source>
        <dbReference type="ARBA" id="ARBA00022989"/>
    </source>
</evidence>
<evidence type="ECO:0000256" key="2">
    <source>
        <dbReference type="ARBA" id="ARBA00009784"/>
    </source>
</evidence>